<accession>A0A023EHK4</accession>
<dbReference type="VEuPathDB" id="VectorBase:AALF009472"/>
<feature type="transmembrane region" description="Helical" evidence="2">
    <location>
        <begin position="6"/>
        <end position="24"/>
    </location>
</feature>
<dbReference type="VEuPathDB" id="VectorBase:AALC636_000140"/>
<feature type="compositionally biased region" description="Low complexity" evidence="1">
    <location>
        <begin position="117"/>
        <end position="127"/>
    </location>
</feature>
<keyword evidence="2" id="KW-1133">Transmembrane helix</keyword>
<proteinExistence type="evidence at transcript level"/>
<dbReference type="AlphaFoldDB" id="A0A023EHK4"/>
<reference evidence="3" key="1">
    <citation type="journal article" date="2014" name="PLoS Negl. Trop. Dis.">
        <title>Identification and characterization of seminal fluid proteins in the Asian tiger mosquito, Aedes albopictus.</title>
        <authorList>
            <person name="Boes K.E."/>
            <person name="Ribeiro J.M."/>
            <person name="Wong A."/>
            <person name="Harrington L.C."/>
            <person name="Wolfner M.F."/>
            <person name="Sirot L.K."/>
        </authorList>
    </citation>
    <scope>NUCLEOTIDE SEQUENCE</scope>
    <source>
        <tissue evidence="3">Reproductive organs</tissue>
    </source>
</reference>
<evidence type="ECO:0000256" key="2">
    <source>
        <dbReference type="SAM" id="Phobius"/>
    </source>
</evidence>
<feature type="compositionally biased region" description="Polar residues" evidence="1">
    <location>
        <begin position="140"/>
        <end position="155"/>
    </location>
</feature>
<evidence type="ECO:0000256" key="1">
    <source>
        <dbReference type="SAM" id="MobiDB-lite"/>
    </source>
</evidence>
<dbReference type="VEuPathDB" id="VectorBase:AALFPA_047581"/>
<feature type="region of interest" description="Disordered" evidence="1">
    <location>
        <begin position="90"/>
        <end position="171"/>
    </location>
</feature>
<keyword evidence="2" id="KW-0472">Membrane</keyword>
<protein>
    <submittedName>
        <fullName evidence="3">Putative amelogenin</fullName>
    </submittedName>
</protein>
<organism evidence="3">
    <name type="scientific">Aedes albopictus</name>
    <name type="common">Asian tiger mosquito</name>
    <name type="synonym">Stegomyia albopicta</name>
    <dbReference type="NCBI Taxonomy" id="7160"/>
    <lineage>
        <taxon>Eukaryota</taxon>
        <taxon>Metazoa</taxon>
        <taxon>Ecdysozoa</taxon>
        <taxon>Arthropoda</taxon>
        <taxon>Hexapoda</taxon>
        <taxon>Insecta</taxon>
        <taxon>Pterygota</taxon>
        <taxon>Neoptera</taxon>
        <taxon>Endopterygota</taxon>
        <taxon>Diptera</taxon>
        <taxon>Nematocera</taxon>
        <taxon>Culicoidea</taxon>
        <taxon>Culicidae</taxon>
        <taxon>Culicinae</taxon>
        <taxon>Aedini</taxon>
        <taxon>Aedes</taxon>
        <taxon>Stegomyia</taxon>
    </lineage>
</organism>
<evidence type="ECO:0000313" key="3">
    <source>
        <dbReference type="EMBL" id="JAC08512.1"/>
    </source>
</evidence>
<dbReference type="EMBL" id="GAPW01005086">
    <property type="protein sequence ID" value="JAC08512.1"/>
    <property type="molecule type" value="mRNA"/>
</dbReference>
<keyword evidence="2" id="KW-0812">Transmembrane</keyword>
<sequence length="171" mass="18531">MDIFIPIVIFFVLFVFFSLCGMCCRRRRDQGAVIATPVVITSTQHHVGPYPVHVNTSTAAGAPGGVVMQQHGTGTGVYPMHQPGPVVPQGMPQPMPGNLSSHSYNPGGYPPQPYPPQQQTQPMQQMPMPMPMPGTAPPLHTQTTMNPPSYDSVVTESYPKQAPYNPTYTGQ</sequence>
<name>A0A023EHK4_AEDAL</name>